<dbReference type="EMBL" id="JBHTLY010000006">
    <property type="protein sequence ID" value="MFD1202831.1"/>
    <property type="molecule type" value="Genomic_DNA"/>
</dbReference>
<evidence type="ECO:0000313" key="2">
    <source>
        <dbReference type="EMBL" id="MFD1202831.1"/>
    </source>
</evidence>
<accession>A0ABW3TQ33</accession>
<name>A0ABW3TQ33_9MICO</name>
<feature type="compositionally biased region" description="Gly residues" evidence="1">
    <location>
        <begin position="182"/>
        <end position="198"/>
    </location>
</feature>
<dbReference type="RefSeq" id="WP_343962546.1">
    <property type="nucleotide sequence ID" value="NZ_BAAAKZ010000017.1"/>
</dbReference>
<evidence type="ECO:0000313" key="3">
    <source>
        <dbReference type="Proteomes" id="UP001597181"/>
    </source>
</evidence>
<keyword evidence="3" id="KW-1185">Reference proteome</keyword>
<dbReference type="Proteomes" id="UP001597181">
    <property type="component" value="Unassembled WGS sequence"/>
</dbReference>
<sequence>MNVSDFLPTARRELLHTAQLRRLGLPDRAIAARVRGGELVRLRPGYFVGAALWESLFPEQRHTLVLLAAQRAAAGPLAFSHRSAAVLHDLPVWSAWLGQRSPDVRRAQTTVARRARGGVNQVMARHVAALPPCDLTEVHGFAVTTAERTLLDLARGDEFSVALAAADAFLVRAVERSRDGRGSGGHGRNQYGGDGYGGDGYGGDAHREALAAWRSRALESVARQSGNPGVRAQRALVALADSRAESPLETLSRLRFLQLGVAVDIQVPVMAESGGALRLDFVLTGLGVWGECDGKAKYTDASMRRERTPEEVVYAEKRRHDWVAGTTGMRCIRWGVREVVTRDRFAAHLRAHGIAVPGAPSRALGPAVAGFLAGLP</sequence>
<protein>
    <submittedName>
        <fullName evidence="2">Type IV toxin-antitoxin system AbiEi family antitoxin domain-containing protein</fullName>
    </submittedName>
</protein>
<gene>
    <name evidence="2" type="ORF">ACFQ3U_13095</name>
</gene>
<organism evidence="2 3">
    <name type="scientific">Leucobacter albus</name>
    <dbReference type="NCBI Taxonomy" id="272210"/>
    <lineage>
        <taxon>Bacteria</taxon>
        <taxon>Bacillati</taxon>
        <taxon>Actinomycetota</taxon>
        <taxon>Actinomycetes</taxon>
        <taxon>Micrococcales</taxon>
        <taxon>Microbacteriaceae</taxon>
        <taxon>Leucobacter</taxon>
    </lineage>
</organism>
<proteinExistence type="predicted"/>
<comment type="caution">
    <text evidence="2">The sequence shown here is derived from an EMBL/GenBank/DDBJ whole genome shotgun (WGS) entry which is preliminary data.</text>
</comment>
<evidence type="ECO:0000256" key="1">
    <source>
        <dbReference type="SAM" id="MobiDB-lite"/>
    </source>
</evidence>
<feature type="region of interest" description="Disordered" evidence="1">
    <location>
        <begin position="178"/>
        <end position="198"/>
    </location>
</feature>
<reference evidence="3" key="1">
    <citation type="journal article" date="2019" name="Int. J. Syst. Evol. Microbiol.">
        <title>The Global Catalogue of Microorganisms (GCM) 10K type strain sequencing project: providing services to taxonomists for standard genome sequencing and annotation.</title>
        <authorList>
            <consortium name="The Broad Institute Genomics Platform"/>
            <consortium name="The Broad Institute Genome Sequencing Center for Infectious Disease"/>
            <person name="Wu L."/>
            <person name="Ma J."/>
        </authorList>
    </citation>
    <scope>NUCLEOTIDE SEQUENCE [LARGE SCALE GENOMIC DNA]</scope>
    <source>
        <strain evidence="3">CCUG 50213</strain>
    </source>
</reference>